<comment type="caution">
    <text evidence="1">The sequence shown here is derived from an EMBL/GenBank/DDBJ whole genome shotgun (WGS) entry which is preliminary data.</text>
</comment>
<sequence>MRTQQKDYGFTFSHIPIYSDSQSAIAITWHPVHHSRTKHVDLRYHFIKHHVEKGTVDMYSVSTELQLPDIFTKALDENSQGGDFFQSHA</sequence>
<protein>
    <submittedName>
        <fullName evidence="1">Uncharacterized protein</fullName>
    </submittedName>
</protein>
<evidence type="ECO:0000313" key="2">
    <source>
        <dbReference type="Proteomes" id="UP001152484"/>
    </source>
</evidence>
<organism evidence="1 2">
    <name type="scientific">Cuscuta europaea</name>
    <name type="common">European dodder</name>
    <dbReference type="NCBI Taxonomy" id="41803"/>
    <lineage>
        <taxon>Eukaryota</taxon>
        <taxon>Viridiplantae</taxon>
        <taxon>Streptophyta</taxon>
        <taxon>Embryophyta</taxon>
        <taxon>Tracheophyta</taxon>
        <taxon>Spermatophyta</taxon>
        <taxon>Magnoliopsida</taxon>
        <taxon>eudicotyledons</taxon>
        <taxon>Gunneridae</taxon>
        <taxon>Pentapetalae</taxon>
        <taxon>asterids</taxon>
        <taxon>lamiids</taxon>
        <taxon>Solanales</taxon>
        <taxon>Convolvulaceae</taxon>
        <taxon>Cuscuteae</taxon>
        <taxon>Cuscuta</taxon>
        <taxon>Cuscuta subgen. Cuscuta</taxon>
    </lineage>
</organism>
<gene>
    <name evidence="1" type="ORF">CEURO_LOCUS19294</name>
</gene>
<reference evidence="1" key="1">
    <citation type="submission" date="2022-07" db="EMBL/GenBank/DDBJ databases">
        <authorList>
            <person name="Macas J."/>
            <person name="Novak P."/>
            <person name="Neumann P."/>
        </authorList>
    </citation>
    <scope>NUCLEOTIDE SEQUENCE</scope>
</reference>
<dbReference type="Proteomes" id="UP001152484">
    <property type="component" value="Unassembled WGS sequence"/>
</dbReference>
<dbReference type="CDD" id="cd09272">
    <property type="entry name" value="RNase_HI_RT_Ty1"/>
    <property type="match status" value="1"/>
</dbReference>
<accession>A0A9P0ZQT2</accession>
<dbReference type="AlphaFoldDB" id="A0A9P0ZQT2"/>
<name>A0A9P0ZQT2_CUSEU</name>
<evidence type="ECO:0000313" key="1">
    <source>
        <dbReference type="EMBL" id="CAH9111536.1"/>
    </source>
</evidence>
<dbReference type="OrthoDB" id="1298236at2759"/>
<proteinExistence type="predicted"/>
<dbReference type="EMBL" id="CAMAPE010000054">
    <property type="protein sequence ID" value="CAH9111536.1"/>
    <property type="molecule type" value="Genomic_DNA"/>
</dbReference>
<keyword evidence="2" id="KW-1185">Reference proteome</keyword>